<dbReference type="InterPro" id="IPR041589">
    <property type="entry name" value="DNAH3_AAA_lid_1"/>
</dbReference>
<dbReference type="GO" id="GO:0007018">
    <property type="term" value="P:microtubule-based movement"/>
    <property type="evidence" value="ECO:0007669"/>
    <property type="project" value="InterPro"/>
</dbReference>
<accession>A0A401PPN8</accession>
<name>A0A401PPN8_SCYTO</name>
<reference evidence="4 5" key="1">
    <citation type="journal article" date="2018" name="Nat. Ecol. Evol.">
        <title>Shark genomes provide insights into elasmobranch evolution and the origin of vertebrates.</title>
        <authorList>
            <person name="Hara Y"/>
            <person name="Yamaguchi K"/>
            <person name="Onimaru K"/>
            <person name="Kadota M"/>
            <person name="Koyanagi M"/>
            <person name="Keeley SD"/>
            <person name="Tatsumi K"/>
            <person name="Tanaka K"/>
            <person name="Motone F"/>
            <person name="Kageyama Y"/>
            <person name="Nozu R"/>
            <person name="Adachi N"/>
            <person name="Nishimura O"/>
            <person name="Nakagawa R"/>
            <person name="Tanegashima C"/>
            <person name="Kiyatake I"/>
            <person name="Matsumoto R"/>
            <person name="Murakumo K"/>
            <person name="Nishida K"/>
            <person name="Terakita A"/>
            <person name="Kuratani S"/>
            <person name="Sato K"/>
            <person name="Hyodo S Kuraku.S."/>
        </authorList>
    </citation>
    <scope>NUCLEOTIDE SEQUENCE [LARGE SCALE GENOMIC DNA]</scope>
</reference>
<feature type="domain" description="Dynein heavy chain AAA module D4" evidence="2">
    <location>
        <begin position="411"/>
        <end position="457"/>
    </location>
</feature>
<dbReference type="Proteomes" id="UP000288216">
    <property type="component" value="Unassembled WGS sequence"/>
</dbReference>
<dbReference type="Pfam" id="PF12775">
    <property type="entry name" value="AAA_7"/>
    <property type="match status" value="1"/>
</dbReference>
<gene>
    <name evidence="4" type="ORF">scyTo_0017288</name>
</gene>
<dbReference type="SUPFAM" id="SSF52540">
    <property type="entry name" value="P-loop containing nucleoside triphosphate hydrolases"/>
    <property type="match status" value="1"/>
</dbReference>
<evidence type="ECO:0000256" key="1">
    <source>
        <dbReference type="ARBA" id="ARBA00008887"/>
    </source>
</evidence>
<sequence length="457" mass="52410">MRRKMGNEKIALLFPENGLVYDYELDDAGFSSTDHEDEEIERKIQWVSWLASAAEVEIAPDTNYSDIIIPTQDTIRMSYLLTTLLTNKKPVLCIGPTGTGKTLTISDKLLKKTHPDYISHFLIFSARTSANQTQDFIDSKLDKRRKGVYGPPLGKYFIFFIDDLNMPALETYGAQPPIEILRQWMDHHGWYDRKMIGTFRQLLDINFVCAMGPPGGGRNPITARYTRHFNYLSFIEMDDISKLKIFSTILDSWLCNADEVKLLNEPLVAATIKVYSTITSQLLPTPAKSHYTFNLRDLSKVFQGILMAESANTRTKVLLLRLWYHESCRVFKDRLVNDSDRNWFEKLVHSKLLELGTNFEEVAPQLPVLYGDFMAIGSDNRIYQFIDNMEKMVQVIDEYMEDFNQTSTSKLRLVLFMDAIQHVCRISRILRQPMGNALLLGVGGSGRQSLTRLASHM</sequence>
<proteinExistence type="inferred from homology"/>
<evidence type="ECO:0000313" key="4">
    <source>
        <dbReference type="EMBL" id="GCB75068.1"/>
    </source>
</evidence>
<evidence type="ECO:0000313" key="5">
    <source>
        <dbReference type="Proteomes" id="UP000288216"/>
    </source>
</evidence>
<dbReference type="Gene3D" id="1.20.920.30">
    <property type="match status" value="1"/>
</dbReference>
<dbReference type="FunFam" id="1.20.920.30:FF:000005">
    <property type="entry name" value="Dynein, axonemal, heavy chain 2"/>
    <property type="match status" value="1"/>
</dbReference>
<dbReference type="AlphaFoldDB" id="A0A401PPN8"/>
<dbReference type="GO" id="GO:0030286">
    <property type="term" value="C:dynein complex"/>
    <property type="evidence" value="ECO:0007669"/>
    <property type="project" value="InterPro"/>
</dbReference>
<evidence type="ECO:0000259" key="3">
    <source>
        <dbReference type="Pfam" id="PF17857"/>
    </source>
</evidence>
<dbReference type="GO" id="GO:0051959">
    <property type="term" value="F:dynein light intermediate chain binding"/>
    <property type="evidence" value="ECO:0007669"/>
    <property type="project" value="InterPro"/>
</dbReference>
<dbReference type="GO" id="GO:0045505">
    <property type="term" value="F:dynein intermediate chain binding"/>
    <property type="evidence" value="ECO:0007669"/>
    <property type="project" value="InterPro"/>
</dbReference>
<dbReference type="Pfam" id="PF12780">
    <property type="entry name" value="AAA_8"/>
    <property type="match status" value="1"/>
</dbReference>
<dbReference type="EMBL" id="BFAA01011114">
    <property type="protein sequence ID" value="GCB75068.1"/>
    <property type="molecule type" value="Genomic_DNA"/>
</dbReference>
<evidence type="ECO:0008006" key="6">
    <source>
        <dbReference type="Google" id="ProtNLM"/>
    </source>
</evidence>
<dbReference type="OMA" id="NRDEVGH"/>
<dbReference type="OrthoDB" id="9897724at2759"/>
<dbReference type="InterPro" id="IPR027417">
    <property type="entry name" value="P-loop_NTPase"/>
</dbReference>
<evidence type="ECO:0000259" key="2">
    <source>
        <dbReference type="Pfam" id="PF12780"/>
    </source>
</evidence>
<organism evidence="4 5">
    <name type="scientific">Scyliorhinus torazame</name>
    <name type="common">Cloudy catshark</name>
    <name type="synonym">Catulus torazame</name>
    <dbReference type="NCBI Taxonomy" id="75743"/>
    <lineage>
        <taxon>Eukaryota</taxon>
        <taxon>Metazoa</taxon>
        <taxon>Chordata</taxon>
        <taxon>Craniata</taxon>
        <taxon>Vertebrata</taxon>
        <taxon>Chondrichthyes</taxon>
        <taxon>Elasmobranchii</taxon>
        <taxon>Galeomorphii</taxon>
        <taxon>Galeoidea</taxon>
        <taxon>Carcharhiniformes</taxon>
        <taxon>Scyliorhinidae</taxon>
        <taxon>Scyliorhinus</taxon>
    </lineage>
</organism>
<comment type="caution">
    <text evidence="4">The sequence shown here is derived from an EMBL/GenBank/DDBJ whole genome shotgun (WGS) entry which is preliminary data.</text>
</comment>
<dbReference type="Gene3D" id="3.40.50.300">
    <property type="entry name" value="P-loop containing nucleotide triphosphate hydrolases"/>
    <property type="match status" value="1"/>
</dbReference>
<dbReference type="PANTHER" id="PTHR22878:SF73">
    <property type="entry name" value="DYNEIN AXONEMAL HEAVY CHAIN 1"/>
    <property type="match status" value="1"/>
</dbReference>
<dbReference type="InterPro" id="IPR024317">
    <property type="entry name" value="Dynein_heavy_chain_D4_dom"/>
</dbReference>
<keyword evidence="5" id="KW-1185">Reference proteome</keyword>
<dbReference type="PANTHER" id="PTHR22878">
    <property type="entry name" value="DYNEIN HEAVY CHAIN 6, AXONEMAL-LIKE-RELATED"/>
    <property type="match status" value="1"/>
</dbReference>
<dbReference type="STRING" id="75743.A0A401PPN8"/>
<dbReference type="Pfam" id="PF17857">
    <property type="entry name" value="AAA_lid_1"/>
    <property type="match status" value="1"/>
</dbReference>
<dbReference type="InterPro" id="IPR026983">
    <property type="entry name" value="DHC"/>
</dbReference>
<comment type="similarity">
    <text evidence="1">Belongs to the dynein heavy chain family.</text>
</comment>
<feature type="domain" description="Dynein heavy chain 3 AAA+ lid" evidence="3">
    <location>
        <begin position="267"/>
        <end position="350"/>
    </location>
</feature>
<protein>
    <recommendedName>
        <fullName evidence="6">Dynein heavy chain 3 AAA+ lid domain-containing protein</fullName>
    </recommendedName>
</protein>